<feature type="transmembrane region" description="Helical" evidence="1">
    <location>
        <begin position="124"/>
        <end position="146"/>
    </location>
</feature>
<proteinExistence type="predicted"/>
<dbReference type="Proteomes" id="UP000480684">
    <property type="component" value="Unassembled WGS sequence"/>
</dbReference>
<accession>A0A7C9QSL2</accession>
<keyword evidence="1" id="KW-1133">Transmembrane helix</keyword>
<keyword evidence="1" id="KW-0812">Transmembrane</keyword>
<keyword evidence="1" id="KW-0472">Membrane</keyword>
<dbReference type="AlphaFoldDB" id="A0A7C9QSL2"/>
<feature type="transmembrane region" description="Helical" evidence="1">
    <location>
        <begin position="84"/>
        <end position="104"/>
    </location>
</feature>
<protein>
    <submittedName>
        <fullName evidence="2">Uncharacterized protein</fullName>
    </submittedName>
</protein>
<feature type="transmembrane region" description="Helical" evidence="1">
    <location>
        <begin position="7"/>
        <end position="31"/>
    </location>
</feature>
<dbReference type="EMBL" id="JAAIYP010000025">
    <property type="protein sequence ID" value="NFV79219.1"/>
    <property type="molecule type" value="Genomic_DNA"/>
</dbReference>
<evidence type="ECO:0000256" key="1">
    <source>
        <dbReference type="SAM" id="Phobius"/>
    </source>
</evidence>
<evidence type="ECO:0000313" key="3">
    <source>
        <dbReference type="Proteomes" id="UP000480684"/>
    </source>
</evidence>
<name>A0A7C9QSL2_9PROT</name>
<gene>
    <name evidence="2" type="ORF">G4223_03740</name>
</gene>
<dbReference type="RefSeq" id="WP_163675206.1">
    <property type="nucleotide sequence ID" value="NZ_JAAIYP010000025.1"/>
</dbReference>
<sequence>MRGENTFIVTIYSTAVAVTGWWDANTGWLLTRFVLREIPSPDLITAIPFKYAKWFTHIGEASFLILGAMLVLEIWRRNQREKAVFTAAMLALAFFFTTAFLKGLMPAEAYAILIQGLELTDFRLWFLIGFYVGIPMLLRGAALGTLRRLTA</sequence>
<reference evidence="2 3" key="1">
    <citation type="submission" date="2020-02" db="EMBL/GenBank/DDBJ databases">
        <authorList>
            <person name="Dziuba M."/>
            <person name="Kuznetsov B."/>
            <person name="Mardanov A."/>
            <person name="Ravin N."/>
            <person name="Grouzdev D."/>
        </authorList>
    </citation>
    <scope>NUCLEOTIDE SEQUENCE [LARGE SCALE GENOMIC DNA]</scope>
    <source>
        <strain evidence="2 3">SpK</strain>
    </source>
</reference>
<keyword evidence="3" id="KW-1185">Reference proteome</keyword>
<evidence type="ECO:0000313" key="2">
    <source>
        <dbReference type="EMBL" id="NFV79219.1"/>
    </source>
</evidence>
<organism evidence="2 3">
    <name type="scientific">Magnetospirillum aberrantis SpK</name>
    <dbReference type="NCBI Taxonomy" id="908842"/>
    <lineage>
        <taxon>Bacteria</taxon>
        <taxon>Pseudomonadati</taxon>
        <taxon>Pseudomonadota</taxon>
        <taxon>Alphaproteobacteria</taxon>
        <taxon>Rhodospirillales</taxon>
        <taxon>Rhodospirillaceae</taxon>
        <taxon>Magnetospirillum</taxon>
    </lineage>
</organism>
<comment type="caution">
    <text evidence="2">The sequence shown here is derived from an EMBL/GenBank/DDBJ whole genome shotgun (WGS) entry which is preliminary data.</text>
</comment>
<feature type="transmembrane region" description="Helical" evidence="1">
    <location>
        <begin position="51"/>
        <end position="72"/>
    </location>
</feature>